<dbReference type="Proteomes" id="UP000218334">
    <property type="component" value="Unassembled WGS sequence"/>
</dbReference>
<dbReference type="EMBL" id="KZ293452">
    <property type="protein sequence ID" value="PBK64409.1"/>
    <property type="molecule type" value="Genomic_DNA"/>
</dbReference>
<keyword evidence="3" id="KW-1185">Reference proteome</keyword>
<dbReference type="InterPro" id="IPR015421">
    <property type="entry name" value="PyrdxlP-dep_Trfase_major"/>
</dbReference>
<dbReference type="PANTHER" id="PTHR43092">
    <property type="entry name" value="L-CYSTEINE DESULFHYDRASE"/>
    <property type="match status" value="1"/>
</dbReference>
<feature type="non-terminal residue" evidence="2">
    <location>
        <position position="104"/>
    </location>
</feature>
<dbReference type="InterPro" id="IPR015424">
    <property type="entry name" value="PyrdxlP-dep_Trfase"/>
</dbReference>
<reference evidence="3" key="1">
    <citation type="journal article" date="2017" name="Nat. Ecol. Evol.">
        <title>Genome expansion and lineage-specific genetic innovations in the forest pathogenic fungi Armillaria.</title>
        <authorList>
            <person name="Sipos G."/>
            <person name="Prasanna A.N."/>
            <person name="Walter M.C."/>
            <person name="O'Connor E."/>
            <person name="Balint B."/>
            <person name="Krizsan K."/>
            <person name="Kiss B."/>
            <person name="Hess J."/>
            <person name="Varga T."/>
            <person name="Slot J."/>
            <person name="Riley R."/>
            <person name="Boka B."/>
            <person name="Rigling D."/>
            <person name="Barry K."/>
            <person name="Lee J."/>
            <person name="Mihaltcheva S."/>
            <person name="LaButti K."/>
            <person name="Lipzen A."/>
            <person name="Waldron R."/>
            <person name="Moloney N.M."/>
            <person name="Sperisen C."/>
            <person name="Kredics L."/>
            <person name="Vagvoelgyi C."/>
            <person name="Patrignani A."/>
            <person name="Fitzpatrick D."/>
            <person name="Nagy I."/>
            <person name="Doyle S."/>
            <person name="Anderson J.B."/>
            <person name="Grigoriev I.V."/>
            <person name="Gueldener U."/>
            <person name="Muensterkoetter M."/>
            <person name="Nagy L.G."/>
        </authorList>
    </citation>
    <scope>NUCLEOTIDE SEQUENCE [LARGE SCALE GENOMIC DNA]</scope>
    <source>
        <strain evidence="3">28-4</strain>
    </source>
</reference>
<sequence>ALKEYFHFDPEYVNLNHGESLDCRHFLDRSARGADKIKTNPDLFMRLTYQPMPIAVREKVASFIGVSNANEVVLVPNASNGVNTVLKSFIWEAEDVIVTCETSY</sequence>
<accession>A0A2H3B0F1</accession>
<feature type="non-terminal residue" evidence="2">
    <location>
        <position position="1"/>
    </location>
</feature>
<protein>
    <recommendedName>
        <fullName evidence="4">Aminotransferase class V domain-containing protein</fullName>
    </recommendedName>
</protein>
<evidence type="ECO:0000313" key="2">
    <source>
        <dbReference type="EMBL" id="PBK64409.1"/>
    </source>
</evidence>
<evidence type="ECO:0000313" key="3">
    <source>
        <dbReference type="Proteomes" id="UP000218334"/>
    </source>
</evidence>
<evidence type="ECO:0000256" key="1">
    <source>
        <dbReference type="ARBA" id="ARBA00022898"/>
    </source>
</evidence>
<dbReference type="PANTHER" id="PTHR43092:SF2">
    <property type="entry name" value="HERCYNYLCYSTEINE SULFOXIDE LYASE"/>
    <property type="match status" value="1"/>
</dbReference>
<evidence type="ECO:0008006" key="4">
    <source>
        <dbReference type="Google" id="ProtNLM"/>
    </source>
</evidence>
<dbReference type="SUPFAM" id="SSF53383">
    <property type="entry name" value="PLP-dependent transferases"/>
    <property type="match status" value="1"/>
</dbReference>
<gene>
    <name evidence="2" type="ORF">ARMSODRAFT_846269</name>
</gene>
<dbReference type="Gene3D" id="3.40.640.10">
    <property type="entry name" value="Type I PLP-dependent aspartate aminotransferase-like (Major domain)"/>
    <property type="match status" value="1"/>
</dbReference>
<dbReference type="AlphaFoldDB" id="A0A2H3B0F1"/>
<name>A0A2H3B0F1_9AGAR</name>
<proteinExistence type="predicted"/>
<keyword evidence="1" id="KW-0663">Pyridoxal phosphate</keyword>
<organism evidence="2 3">
    <name type="scientific">Armillaria solidipes</name>
    <dbReference type="NCBI Taxonomy" id="1076256"/>
    <lineage>
        <taxon>Eukaryota</taxon>
        <taxon>Fungi</taxon>
        <taxon>Dikarya</taxon>
        <taxon>Basidiomycota</taxon>
        <taxon>Agaricomycotina</taxon>
        <taxon>Agaricomycetes</taxon>
        <taxon>Agaricomycetidae</taxon>
        <taxon>Agaricales</taxon>
        <taxon>Marasmiineae</taxon>
        <taxon>Physalacriaceae</taxon>
        <taxon>Armillaria</taxon>
    </lineage>
</organism>
<dbReference type="STRING" id="1076256.A0A2H3B0F1"/>